<dbReference type="InterPro" id="IPR039329">
    <property type="entry name" value="SIAE"/>
</dbReference>
<evidence type="ECO:0000256" key="1">
    <source>
        <dbReference type="ARBA" id="ARBA00022801"/>
    </source>
</evidence>
<feature type="domain" description="Sialate O-acetylesterase" evidence="3">
    <location>
        <begin position="421"/>
        <end position="521"/>
    </location>
</feature>
<gene>
    <name evidence="5" type="ORF">FC093_12115</name>
</gene>
<dbReference type="GO" id="GO:0005975">
    <property type="term" value="P:carbohydrate metabolic process"/>
    <property type="evidence" value="ECO:0007669"/>
    <property type="project" value="TreeGrafter"/>
</dbReference>
<accession>A0A4U3L306</accession>
<name>A0A4U3L306_9BACT</name>
<evidence type="ECO:0000259" key="3">
    <source>
        <dbReference type="Pfam" id="PF03629"/>
    </source>
</evidence>
<dbReference type="PANTHER" id="PTHR22901">
    <property type="entry name" value="SIALATE O-ACETYLESTERASE"/>
    <property type="match status" value="1"/>
</dbReference>
<evidence type="ECO:0000313" key="6">
    <source>
        <dbReference type="Proteomes" id="UP000305848"/>
    </source>
</evidence>
<dbReference type="OrthoDB" id="9816001at2"/>
<reference evidence="5 6" key="1">
    <citation type="submission" date="2019-05" db="EMBL/GenBank/DDBJ databases">
        <title>Panacibacter sp. strain 17mud1-8 Genome sequencing and assembly.</title>
        <authorList>
            <person name="Chhetri G."/>
        </authorList>
    </citation>
    <scope>NUCLEOTIDE SEQUENCE [LARGE SCALE GENOMIC DNA]</scope>
    <source>
        <strain evidence="5 6">17mud1-8</strain>
    </source>
</reference>
<keyword evidence="6" id="KW-1185">Reference proteome</keyword>
<dbReference type="InterPro" id="IPR005181">
    <property type="entry name" value="SASA"/>
</dbReference>
<dbReference type="PANTHER" id="PTHR22901:SF0">
    <property type="entry name" value="SIALATE O-ACETYLESTERASE"/>
    <property type="match status" value="1"/>
</dbReference>
<proteinExistence type="predicted"/>
<dbReference type="Gene3D" id="2.60.40.10">
    <property type="entry name" value="Immunoglobulins"/>
    <property type="match status" value="1"/>
</dbReference>
<dbReference type="AlphaFoldDB" id="A0A4U3L306"/>
<evidence type="ECO:0000313" key="5">
    <source>
        <dbReference type="EMBL" id="TKK67956.1"/>
    </source>
</evidence>
<dbReference type="GO" id="GO:0001681">
    <property type="term" value="F:sialate O-acetylesterase activity"/>
    <property type="evidence" value="ECO:0007669"/>
    <property type="project" value="InterPro"/>
</dbReference>
<dbReference type="Gene3D" id="3.40.50.1110">
    <property type="entry name" value="SGNH hydrolase"/>
    <property type="match status" value="2"/>
</dbReference>
<dbReference type="RefSeq" id="WP_137262059.1">
    <property type="nucleotide sequence ID" value="NZ_SZQL01000009.1"/>
</dbReference>
<sequence length="647" mass="72530">MKISYKVLYLLLSLGFTGITKANITLFSLFQSNMVLQRDKPCPIWGTATKGEKILLLFNNSTYKTTAGKDGKWKIILPAQPAGGPYQISISGKNTVVLNNVLFGDVWVCGGQSNMQFPVRELAQKEMDSARDNNPNIRLFTVGIATDYVPQDTIKGGEWKFASVETIQNFSAVGFFFGRYVQEHIGVPIGLISDNLGATAVEEWMSNEAVHQFPQFDAYYNTYLAPGKSFKQIQQDFERGKPAWEKQYYLVNDPGLEQQWYKPDTDTSDWQTMNLPGYWEDKGLPDYDGSVWFRKTFDLPPDFKGNFHFGIGPADDYDIAWVNGIKVGETYGNQNLRGYSVPDSVLKPTGNVLVVRVFDAGNNGGMYNMFWDQRWAGKWLYKPGEKINAASFKKPLVPNAYIFGSPTILYNGNIAPITPLAIKGFIWYQGEGNSSRAEEYKQLFPAMIQDWRKHFNQGDLPFLFVQLANYNAGPGEDWAALREAQASALALPNTGIATAIDIGEANDIHPKNKQDVGKRLGLAALKVAYGKDTTHVSPVYKSMEKSGDSIIVYFDDTILTKDKYGYVHGFSIAGADSVFHWAKAYIRNDNTVVVYSDKVKTPIAVRYAWANNPDELDLYNKEGLPALPFRTDDWKGITSGKTFSYTE</sequence>
<dbReference type="InterPro" id="IPR008979">
    <property type="entry name" value="Galactose-bd-like_sf"/>
</dbReference>
<dbReference type="GO" id="GO:0004553">
    <property type="term" value="F:hydrolase activity, hydrolyzing O-glycosyl compounds"/>
    <property type="evidence" value="ECO:0007669"/>
    <property type="project" value="UniProtKB-ARBA"/>
</dbReference>
<dbReference type="SUPFAM" id="SSF49785">
    <property type="entry name" value="Galactose-binding domain-like"/>
    <property type="match status" value="1"/>
</dbReference>
<dbReference type="InterPro" id="IPR036514">
    <property type="entry name" value="SGNH_hydro_sf"/>
</dbReference>
<dbReference type="InterPro" id="IPR013783">
    <property type="entry name" value="Ig-like_fold"/>
</dbReference>
<keyword evidence="2" id="KW-0326">Glycosidase</keyword>
<protein>
    <submittedName>
        <fullName evidence="5">Sialate O-acetylesterase</fullName>
    </submittedName>
</protein>
<dbReference type="InterPro" id="IPR025300">
    <property type="entry name" value="BetaGal_jelly_roll_dom"/>
</dbReference>
<dbReference type="Pfam" id="PF03629">
    <property type="entry name" value="SASA"/>
    <property type="match status" value="1"/>
</dbReference>
<dbReference type="SUPFAM" id="SSF52266">
    <property type="entry name" value="SGNH hydrolase"/>
    <property type="match status" value="1"/>
</dbReference>
<dbReference type="EMBL" id="SZQL01000009">
    <property type="protein sequence ID" value="TKK67956.1"/>
    <property type="molecule type" value="Genomic_DNA"/>
</dbReference>
<keyword evidence="1" id="KW-0378">Hydrolase</keyword>
<feature type="domain" description="Beta-galactosidase jelly roll" evidence="4">
    <location>
        <begin position="258"/>
        <end position="361"/>
    </location>
</feature>
<dbReference type="Proteomes" id="UP000305848">
    <property type="component" value="Unassembled WGS sequence"/>
</dbReference>
<dbReference type="Pfam" id="PF13364">
    <property type="entry name" value="BetaGal_ABD2"/>
    <property type="match status" value="1"/>
</dbReference>
<organism evidence="5 6">
    <name type="scientific">Ilyomonas limi</name>
    <dbReference type="NCBI Taxonomy" id="2575867"/>
    <lineage>
        <taxon>Bacteria</taxon>
        <taxon>Pseudomonadati</taxon>
        <taxon>Bacteroidota</taxon>
        <taxon>Chitinophagia</taxon>
        <taxon>Chitinophagales</taxon>
        <taxon>Chitinophagaceae</taxon>
        <taxon>Ilyomonas</taxon>
    </lineage>
</organism>
<evidence type="ECO:0000256" key="2">
    <source>
        <dbReference type="ARBA" id="ARBA00023295"/>
    </source>
</evidence>
<evidence type="ECO:0000259" key="4">
    <source>
        <dbReference type="Pfam" id="PF13364"/>
    </source>
</evidence>
<comment type="caution">
    <text evidence="5">The sequence shown here is derived from an EMBL/GenBank/DDBJ whole genome shotgun (WGS) entry which is preliminary data.</text>
</comment>